<feature type="transmembrane region" description="Helical" evidence="1">
    <location>
        <begin position="50"/>
        <end position="73"/>
    </location>
</feature>
<feature type="transmembrane region" description="Helical" evidence="1">
    <location>
        <begin position="21"/>
        <end position="44"/>
    </location>
</feature>
<reference evidence="2" key="1">
    <citation type="submission" date="2022-08" db="EMBL/GenBank/DDBJ databases">
        <title>Dynamic responses of ammonia-oxidizing microbial communities induced by reactive oxygen species (ROS) in fluctuating redox aquifers.</title>
        <authorList>
            <person name="Wang P."/>
            <person name="Wang H."/>
        </authorList>
    </citation>
    <scope>NUCLEOTIDE SEQUENCE</scope>
    <source>
        <strain evidence="2">PLX03</strain>
    </source>
</reference>
<feature type="transmembrane region" description="Helical" evidence="1">
    <location>
        <begin position="118"/>
        <end position="140"/>
    </location>
</feature>
<dbReference type="RefSeq" id="WP_144239485.1">
    <property type="nucleotide sequence ID" value="NZ_CP103305.1"/>
</dbReference>
<accession>A0A977IFY9</accession>
<proteinExistence type="predicted"/>
<feature type="transmembrane region" description="Helical" evidence="1">
    <location>
        <begin position="80"/>
        <end position="98"/>
    </location>
</feature>
<name>A0A977IFY9_9ARCH</name>
<keyword evidence="1" id="KW-0812">Transmembrane</keyword>
<protein>
    <submittedName>
        <fullName evidence="2">Uncharacterized protein</fullName>
    </submittedName>
</protein>
<dbReference type="AlphaFoldDB" id="A0A977IFY9"/>
<dbReference type="GeneID" id="74946151"/>
<gene>
    <name evidence="2" type="ORF">NWT39_04400</name>
</gene>
<evidence type="ECO:0000256" key="1">
    <source>
        <dbReference type="SAM" id="Phobius"/>
    </source>
</evidence>
<sequence length="153" mass="15786">MPEQLSSGSLAAQSRRHAAAGLAIHMVGFALGFTSIGLVVGRVIDMESGLAVLTPFADLLYGLGLVVIVAVAARAGVPMKYLLVAGAVIGVGLFFKSAPHEIHIASGIGFGLAHNGHIVIGTILITISAVAPAVLAFVHIRSGWQRAQERQES</sequence>
<dbReference type="EMBL" id="CP103305">
    <property type="protein sequence ID" value="UVS70031.1"/>
    <property type="molecule type" value="Genomic_DNA"/>
</dbReference>
<dbReference type="Proteomes" id="UP001059771">
    <property type="component" value="Chromosome"/>
</dbReference>
<organism evidence="2">
    <name type="scientific">Nitrososphaera viennensis</name>
    <dbReference type="NCBI Taxonomy" id="1034015"/>
    <lineage>
        <taxon>Archaea</taxon>
        <taxon>Nitrososphaerota</taxon>
        <taxon>Nitrososphaeria</taxon>
        <taxon>Nitrososphaerales</taxon>
        <taxon>Nitrososphaeraceae</taxon>
        <taxon>Nitrososphaera</taxon>
    </lineage>
</organism>
<keyword evidence="1" id="KW-0472">Membrane</keyword>
<keyword evidence="1" id="KW-1133">Transmembrane helix</keyword>
<evidence type="ECO:0000313" key="2">
    <source>
        <dbReference type="EMBL" id="UVS70031.1"/>
    </source>
</evidence>